<dbReference type="RefSeq" id="WP_216985560.1">
    <property type="nucleotide sequence ID" value="NZ_CP077365.1"/>
</dbReference>
<sequence length="310" mass="33141">MSNRVSTPFPIYNDTDGTPLDAGFIFIGQKGKNPIASPIAIFYDAAMTMPAENPLRTRNGYVVKNGAPREVFTADPIVSILVQNKRNEPVWNAAFINLNPGITPDAVIDSTTGDSQADINATILKKGENLDDLPNKDQARTNLSVYSKEEVDEKFTDKVKDATEEDKGVIRIATSDEAKAGELDNVAITPKKMPEAVAKALSATGDAPIFGARAFGVFSGDGTKIGGGNFESVTRISTGLYEVTLTKALPDNKYGVVANCAISGGGDARSANEDADFTDKSTTKFRIVCNYGGDNTAGRFDPARVNFHIF</sequence>
<reference evidence="1 2" key="1">
    <citation type="submission" date="2021-06" db="EMBL/GenBank/DDBJ databases">
        <title>FDA dAtabase for Regulatory Grade micrObial Sequences (FDA-ARGOS): Supporting development and validation of Infectious Disease Dx tests.</title>
        <authorList>
            <person name="Sproer C."/>
            <person name="Gronow S."/>
            <person name="Severitt S."/>
            <person name="Schroder I."/>
            <person name="Tallon L."/>
            <person name="Sadzewicz L."/>
            <person name="Zhao X."/>
            <person name="Boylan J."/>
            <person name="Ott S."/>
            <person name="Bowen H."/>
            <person name="Vavikolanu K."/>
            <person name="Mehta A."/>
            <person name="Aluvathingal J."/>
            <person name="Nadendla S."/>
            <person name="Lowell S."/>
            <person name="Myers T."/>
            <person name="Yan Y."/>
        </authorList>
    </citation>
    <scope>NUCLEOTIDE SEQUENCE [LARGE SCALE GENOMIC DNA]</scope>
    <source>
        <strain evidence="1 2">FDAARGOS 1400</strain>
    </source>
</reference>
<organism evidence="1 2">
    <name type="scientific">Acinetobacter seifertii</name>
    <dbReference type="NCBI Taxonomy" id="1530123"/>
    <lineage>
        <taxon>Bacteria</taxon>
        <taxon>Pseudomonadati</taxon>
        <taxon>Pseudomonadota</taxon>
        <taxon>Gammaproteobacteria</taxon>
        <taxon>Moraxellales</taxon>
        <taxon>Moraxellaceae</taxon>
        <taxon>Acinetobacter</taxon>
        <taxon>Acinetobacter calcoaceticus/baumannii complex</taxon>
    </lineage>
</organism>
<gene>
    <name evidence="1" type="ORF">I6L30_06520</name>
</gene>
<evidence type="ECO:0008006" key="3">
    <source>
        <dbReference type="Google" id="ProtNLM"/>
    </source>
</evidence>
<protein>
    <recommendedName>
        <fullName evidence="3">Tail fiber protein</fullName>
    </recommendedName>
</protein>
<dbReference type="Proteomes" id="UP000683517">
    <property type="component" value="Chromosome"/>
</dbReference>
<accession>A0ABX8L9H3</accession>
<evidence type="ECO:0000313" key="1">
    <source>
        <dbReference type="EMBL" id="QXB47650.1"/>
    </source>
</evidence>
<evidence type="ECO:0000313" key="2">
    <source>
        <dbReference type="Proteomes" id="UP000683517"/>
    </source>
</evidence>
<keyword evidence="2" id="KW-1185">Reference proteome</keyword>
<proteinExistence type="predicted"/>
<name>A0ABX8L9H3_9GAMM</name>
<dbReference type="EMBL" id="CP077365">
    <property type="protein sequence ID" value="QXB47650.1"/>
    <property type="molecule type" value="Genomic_DNA"/>
</dbReference>